<dbReference type="OrthoDB" id="5095644at2759"/>
<proteinExistence type="predicted"/>
<dbReference type="AlphaFoldDB" id="A0A9P8MRM7"/>
<accession>A0A9P8MRM7</accession>
<organism evidence="2 3">
    <name type="scientific">Hirsutella rhossiliensis</name>
    <dbReference type="NCBI Taxonomy" id="111463"/>
    <lineage>
        <taxon>Eukaryota</taxon>
        <taxon>Fungi</taxon>
        <taxon>Dikarya</taxon>
        <taxon>Ascomycota</taxon>
        <taxon>Pezizomycotina</taxon>
        <taxon>Sordariomycetes</taxon>
        <taxon>Hypocreomycetidae</taxon>
        <taxon>Hypocreales</taxon>
        <taxon>Ophiocordycipitaceae</taxon>
        <taxon>Hirsutella</taxon>
    </lineage>
</organism>
<feature type="domain" description="MULE transposase" evidence="1">
    <location>
        <begin position="244"/>
        <end position="327"/>
    </location>
</feature>
<reference evidence="2" key="1">
    <citation type="submission" date="2021-09" db="EMBL/GenBank/DDBJ databases">
        <title>A high-quality genome of the endoparasitic fungus Hirsutella rhossiliensis with a comparison of Hirsutella genomes reveals transposable elements contributing to genome size variation.</title>
        <authorList>
            <person name="Lin R."/>
            <person name="Jiao Y."/>
            <person name="Sun X."/>
            <person name="Ling J."/>
            <person name="Xie B."/>
            <person name="Cheng X."/>
        </authorList>
    </citation>
    <scope>NUCLEOTIDE SEQUENCE</scope>
    <source>
        <strain evidence="2">HR02</strain>
    </source>
</reference>
<comment type="caution">
    <text evidence="2">The sequence shown here is derived from an EMBL/GenBank/DDBJ whole genome shotgun (WGS) entry which is preliminary data.</text>
</comment>
<evidence type="ECO:0000259" key="1">
    <source>
        <dbReference type="Pfam" id="PF10551"/>
    </source>
</evidence>
<evidence type="ECO:0000313" key="3">
    <source>
        <dbReference type="Proteomes" id="UP000824596"/>
    </source>
</evidence>
<keyword evidence="3" id="KW-1185">Reference proteome</keyword>
<evidence type="ECO:0000313" key="2">
    <source>
        <dbReference type="EMBL" id="KAH0959812.1"/>
    </source>
</evidence>
<dbReference type="PANTHER" id="PTHR47718">
    <property type="entry name" value="OS01G0519700 PROTEIN"/>
    <property type="match status" value="1"/>
</dbReference>
<gene>
    <name evidence="2" type="ORF">HRG_08833</name>
</gene>
<protein>
    <submittedName>
        <fullName evidence="2">MULE transposase domain-containing protein</fullName>
    </submittedName>
</protein>
<sequence>MRYTISSRHGQKATSLACQDHTALVASTSPGGNYVSHKYSWMIASEERLRCLLRVEEVDARKQVVARFQPALTLAWELAETDSLLARELAKCREASGPRQAIWERGDDCHGRIASPTPLVSSLSQDGQEYEEWNGFSDAECGDYSDVEPIPNPQIPGTAAPSIEALHAEPPGTVYMRRDIYNARALLRRENLGGMSPTAALIKLFDERGIPYIAKWSETEPDRLVGLVWTFPYCIRMWKRFPEVISFDNTYNTNRFKLPLFQATGQTCLKSVYNAAFGLIDNERREGFQFLAEGIRQLFERHGIQLPNVVITDFDQQMKAALEDQFQTLNNSFVSSISTRTYYLTPSASGSTPRKTATVALIRDFPVICRIG</sequence>
<dbReference type="Proteomes" id="UP000824596">
    <property type="component" value="Unassembled WGS sequence"/>
</dbReference>
<dbReference type="PANTHER" id="PTHR47718:SF3">
    <property type="entry name" value="PROTEIN FAR1-RELATED SEQUENCE 5-LIKE"/>
    <property type="match status" value="1"/>
</dbReference>
<name>A0A9P8MRM7_9HYPO</name>
<dbReference type="Pfam" id="PF10551">
    <property type="entry name" value="MULE"/>
    <property type="match status" value="1"/>
</dbReference>
<dbReference type="EMBL" id="JAIZPD010000011">
    <property type="protein sequence ID" value="KAH0959812.1"/>
    <property type="molecule type" value="Genomic_DNA"/>
</dbReference>
<dbReference type="GeneID" id="68357962"/>
<dbReference type="RefSeq" id="XP_044717325.1">
    <property type="nucleotide sequence ID" value="XM_044867304.1"/>
</dbReference>
<dbReference type="InterPro" id="IPR018289">
    <property type="entry name" value="MULE_transposase_dom"/>
</dbReference>